<keyword evidence="4" id="KW-1185">Reference proteome</keyword>
<feature type="region of interest" description="Disordered" evidence="1">
    <location>
        <begin position="119"/>
        <end position="150"/>
    </location>
</feature>
<dbReference type="AlphaFoldDB" id="A0A1E3W2B0"/>
<dbReference type="EMBL" id="LPWG01000010">
    <property type="protein sequence ID" value="ODR99944.1"/>
    <property type="molecule type" value="Genomic_DNA"/>
</dbReference>
<dbReference type="OrthoDB" id="9810148at2"/>
<evidence type="ECO:0000313" key="3">
    <source>
        <dbReference type="EMBL" id="ODR99944.1"/>
    </source>
</evidence>
<protein>
    <recommendedName>
        <fullName evidence="2">DNA polymerase III subunit gamma/ tau C-terminal domain-containing protein</fullName>
    </recommendedName>
</protein>
<evidence type="ECO:0000256" key="1">
    <source>
        <dbReference type="SAM" id="MobiDB-lite"/>
    </source>
</evidence>
<gene>
    <name evidence="3" type="ORF">AUC68_02150</name>
</gene>
<dbReference type="Proteomes" id="UP000094501">
    <property type="component" value="Unassembled WGS sequence"/>
</dbReference>
<dbReference type="InterPro" id="IPR022107">
    <property type="entry name" value="DNA_pol_III_gamma/tau_C"/>
</dbReference>
<organism evidence="3 4">
    <name type="scientific">Methyloceanibacter methanicus</name>
    <dbReference type="NCBI Taxonomy" id="1774968"/>
    <lineage>
        <taxon>Bacteria</taxon>
        <taxon>Pseudomonadati</taxon>
        <taxon>Pseudomonadota</taxon>
        <taxon>Alphaproteobacteria</taxon>
        <taxon>Hyphomicrobiales</taxon>
        <taxon>Hyphomicrobiaceae</taxon>
        <taxon>Methyloceanibacter</taxon>
    </lineage>
</organism>
<feature type="domain" description="DNA polymerase III subunit gamma/ tau C-terminal" evidence="2">
    <location>
        <begin position="2"/>
        <end position="115"/>
    </location>
</feature>
<dbReference type="Pfam" id="PF12362">
    <property type="entry name" value="DUF3646"/>
    <property type="match status" value="1"/>
</dbReference>
<comment type="caution">
    <text evidence="3">The sequence shown here is derived from an EMBL/GenBank/DDBJ whole genome shotgun (WGS) entry which is preliminary data.</text>
</comment>
<accession>A0A1E3W2B0</accession>
<sequence>MPQSFADVVALAEAKRDLKLKNALLEQVRLVHFKPGDIALNPLSLAAPDLLQELMRKLKAWTGRVWIVSTSDQAGEEPLGAQRRAAEAREIETLQAHPAVQEVLRHFPGATIEDVRAVASEPAETDNAQGDFDDRNDLGDADVYTKGGTN</sequence>
<proteinExistence type="predicted"/>
<name>A0A1E3W2B0_9HYPH</name>
<reference evidence="3 4" key="1">
    <citation type="journal article" date="2016" name="Environ. Microbiol.">
        <title>New Methyloceanibacter diversity from North Sea sediments includes methanotroph containing solely the soluble methane monooxygenase.</title>
        <authorList>
            <person name="Vekeman B."/>
            <person name="Kerckhof F.M."/>
            <person name="Cremers G."/>
            <person name="de Vos P."/>
            <person name="Vandamme P."/>
            <person name="Boon N."/>
            <person name="Op den Camp H.J."/>
            <person name="Heylen K."/>
        </authorList>
    </citation>
    <scope>NUCLEOTIDE SEQUENCE [LARGE SCALE GENOMIC DNA]</scope>
    <source>
        <strain evidence="3 4">R-67174</strain>
    </source>
</reference>
<evidence type="ECO:0000259" key="2">
    <source>
        <dbReference type="Pfam" id="PF12362"/>
    </source>
</evidence>
<dbReference type="RefSeq" id="WP_069436782.1">
    <property type="nucleotide sequence ID" value="NZ_LPWG01000010.1"/>
</dbReference>
<evidence type="ECO:0000313" key="4">
    <source>
        <dbReference type="Proteomes" id="UP000094501"/>
    </source>
</evidence>
<dbReference type="STRING" id="1774968.AUC68_02150"/>